<evidence type="ECO:0000256" key="3">
    <source>
        <dbReference type="ARBA" id="ARBA00022723"/>
    </source>
</evidence>
<dbReference type="Proteomes" id="UP000783686">
    <property type="component" value="Unassembled WGS sequence"/>
</dbReference>
<dbReference type="EMBL" id="CAJFCW020000002">
    <property type="protein sequence ID" value="CAG9091037.1"/>
    <property type="molecule type" value="Genomic_DNA"/>
</dbReference>
<dbReference type="EC" id="3.4.24.-" evidence="9"/>
<dbReference type="Proteomes" id="UP000614601">
    <property type="component" value="Unassembled WGS sequence"/>
</dbReference>
<dbReference type="GO" id="GO:0016020">
    <property type="term" value="C:membrane"/>
    <property type="evidence" value="ECO:0007669"/>
    <property type="project" value="InterPro"/>
</dbReference>
<dbReference type="AlphaFoldDB" id="A0A811K472"/>
<gene>
    <name evidence="10" type="ORF">BOKJ2_LOCUS3112</name>
</gene>
<dbReference type="GO" id="GO:0046872">
    <property type="term" value="F:metal ion binding"/>
    <property type="evidence" value="ECO:0007669"/>
    <property type="project" value="UniProtKB-KW"/>
</dbReference>
<feature type="binding site" evidence="8">
    <location>
        <position position="127"/>
    </location>
    <ligand>
        <name>Zn(2+)</name>
        <dbReference type="ChEBI" id="CHEBI:29105"/>
        <note>catalytic</note>
    </ligand>
</feature>
<dbReference type="Gene3D" id="3.90.132.10">
    <property type="entry name" value="Leishmanolysin , domain 2"/>
    <property type="match status" value="1"/>
</dbReference>
<dbReference type="GO" id="GO:0004222">
    <property type="term" value="F:metalloendopeptidase activity"/>
    <property type="evidence" value="ECO:0007669"/>
    <property type="project" value="UniProtKB-UniRule"/>
</dbReference>
<organism evidence="10 11">
    <name type="scientific">Bursaphelenchus okinawaensis</name>
    <dbReference type="NCBI Taxonomy" id="465554"/>
    <lineage>
        <taxon>Eukaryota</taxon>
        <taxon>Metazoa</taxon>
        <taxon>Ecdysozoa</taxon>
        <taxon>Nematoda</taxon>
        <taxon>Chromadorea</taxon>
        <taxon>Rhabditida</taxon>
        <taxon>Tylenchina</taxon>
        <taxon>Tylenchomorpha</taxon>
        <taxon>Aphelenchoidea</taxon>
        <taxon>Aphelenchoididae</taxon>
        <taxon>Bursaphelenchus</taxon>
    </lineage>
</organism>
<dbReference type="Pfam" id="PF01457">
    <property type="entry name" value="Peptidase_M8"/>
    <property type="match status" value="1"/>
</dbReference>
<evidence type="ECO:0000256" key="8">
    <source>
        <dbReference type="PIRSR" id="PIRSR601577-2"/>
    </source>
</evidence>
<keyword evidence="2 9" id="KW-0645">Protease</keyword>
<feature type="active site" evidence="7">
    <location>
        <position position="124"/>
    </location>
</feature>
<keyword evidence="5 8" id="KW-0862">Zinc</keyword>
<evidence type="ECO:0000256" key="7">
    <source>
        <dbReference type="PIRSR" id="PIRSR601577-1"/>
    </source>
</evidence>
<dbReference type="InterPro" id="IPR001577">
    <property type="entry name" value="Peptidase_M8"/>
</dbReference>
<evidence type="ECO:0000256" key="9">
    <source>
        <dbReference type="RuleBase" id="RU366077"/>
    </source>
</evidence>
<dbReference type="PANTHER" id="PTHR10942:SF44">
    <property type="entry name" value="LEISHMANOLYSIN-LIKE PEPTIDASE"/>
    <property type="match status" value="1"/>
</dbReference>
<dbReference type="GO" id="GO:0005737">
    <property type="term" value="C:cytoplasm"/>
    <property type="evidence" value="ECO:0007669"/>
    <property type="project" value="TreeGrafter"/>
</dbReference>
<evidence type="ECO:0000256" key="4">
    <source>
        <dbReference type="ARBA" id="ARBA00022801"/>
    </source>
</evidence>
<reference evidence="10" key="1">
    <citation type="submission" date="2020-09" db="EMBL/GenBank/DDBJ databases">
        <authorList>
            <person name="Kikuchi T."/>
        </authorList>
    </citation>
    <scope>NUCLEOTIDE SEQUENCE</scope>
    <source>
        <strain evidence="10">SH1</strain>
    </source>
</reference>
<evidence type="ECO:0000256" key="1">
    <source>
        <dbReference type="ARBA" id="ARBA00005860"/>
    </source>
</evidence>
<dbReference type="GO" id="GO:0006508">
    <property type="term" value="P:proteolysis"/>
    <property type="evidence" value="ECO:0007669"/>
    <property type="project" value="UniProtKB-KW"/>
</dbReference>
<keyword evidence="4 9" id="KW-0378">Hydrolase</keyword>
<evidence type="ECO:0000256" key="5">
    <source>
        <dbReference type="ARBA" id="ARBA00022833"/>
    </source>
</evidence>
<dbReference type="PANTHER" id="PTHR10942">
    <property type="entry name" value="LEISHMANOLYSIN-LIKE PEPTIDASE"/>
    <property type="match status" value="1"/>
</dbReference>
<comment type="caution">
    <text evidence="10">The sequence shown here is derived from an EMBL/GenBank/DDBJ whole genome shotgun (WGS) entry which is preliminary data.</text>
</comment>
<dbReference type="EMBL" id="CAJFDH010000002">
    <property type="protein sequence ID" value="CAD5210287.1"/>
    <property type="molecule type" value="Genomic_DNA"/>
</dbReference>
<comment type="similarity">
    <text evidence="1 9">Belongs to the peptidase M8 family.</text>
</comment>
<dbReference type="SUPFAM" id="SSF55486">
    <property type="entry name" value="Metalloproteases ('zincins'), catalytic domain"/>
    <property type="match status" value="1"/>
</dbReference>
<name>A0A811K472_9BILA</name>
<dbReference type="GO" id="GO:0007155">
    <property type="term" value="P:cell adhesion"/>
    <property type="evidence" value="ECO:0007669"/>
    <property type="project" value="InterPro"/>
</dbReference>
<keyword evidence="3 8" id="KW-0479">Metal-binding</keyword>
<accession>A0A811K472</accession>
<evidence type="ECO:0000313" key="10">
    <source>
        <dbReference type="EMBL" id="CAD5210287.1"/>
    </source>
</evidence>
<evidence type="ECO:0000256" key="2">
    <source>
        <dbReference type="ARBA" id="ARBA00022670"/>
    </source>
</evidence>
<dbReference type="OrthoDB" id="527990at2759"/>
<protein>
    <recommendedName>
        <fullName evidence="9">Leishmanolysin-like peptidase</fullName>
        <ecNumber evidence="9">3.4.24.-</ecNumber>
    </recommendedName>
</protein>
<comment type="cofactor">
    <cofactor evidence="8 9">
        <name>Zn(2+)</name>
        <dbReference type="ChEBI" id="CHEBI:29105"/>
    </cofactor>
    <text evidence="8 9">Binds 1 zinc ion per subunit.</text>
</comment>
<feature type="binding site" evidence="8">
    <location>
        <position position="123"/>
    </location>
    <ligand>
        <name>Zn(2+)</name>
        <dbReference type="ChEBI" id="CHEBI:29105"/>
        <note>catalytic</note>
    </ligand>
</feature>
<keyword evidence="6 8" id="KW-0482">Metalloprotease</keyword>
<evidence type="ECO:0000256" key="6">
    <source>
        <dbReference type="ARBA" id="ARBA00023049"/>
    </source>
</evidence>
<evidence type="ECO:0000313" key="11">
    <source>
        <dbReference type="Proteomes" id="UP000614601"/>
    </source>
</evidence>
<proteinExistence type="inferred from homology"/>
<dbReference type="Gene3D" id="3.10.170.20">
    <property type="match status" value="1"/>
</dbReference>
<sequence>MKDIIAAVKWIESVIQIQSSSVMYNITWNDLSRCSKNIIPPTAKLSQSSGYKLQSLNQLTDFTNFNLILRDGSKECQEDPFLLAAATPCLQKSKERPQLGLMILCTNSKAWNGFTSGIDLFKHEILHSLGFGTFIPSKAEQRSPPSTVLSQRVGVNKFVKQDVHYMDFASEALKHARDYFGCSKMVGINADDEQKMHLDEYIFGNELMTPILSKGNNYFTKISASILENTFTGDKQWYKTNSFIVDQQTRSYWYGRNAGCEFLTQSCYEFGNKKSKSALSFPAFPFCTETNLKATVSGHKQDLCLGNGTEKVQLMTFCHMQSKTYDTTSITLNDMFPQTFKSKPLVYGSVNGYRGCPIISVSASTAEHCITY</sequence>
<keyword evidence="11" id="KW-1185">Reference proteome</keyword>
<feature type="binding site" evidence="8">
    <location>
        <position position="197"/>
    </location>
    <ligand>
        <name>Zn(2+)</name>
        <dbReference type="ChEBI" id="CHEBI:29105"/>
        <note>catalytic</note>
    </ligand>
</feature>